<name>J0L4S6_RHILT</name>
<evidence type="ECO:0000256" key="3">
    <source>
        <dbReference type="ARBA" id="ARBA00023163"/>
    </source>
</evidence>
<evidence type="ECO:0000256" key="4">
    <source>
        <dbReference type="PROSITE-ProRule" id="PRU00169"/>
    </source>
</evidence>
<keyword evidence="2" id="KW-0805">Transcription regulation</keyword>
<dbReference type="EMBL" id="JH719392">
    <property type="protein sequence ID" value="EJC85835.1"/>
    <property type="molecule type" value="Genomic_DNA"/>
</dbReference>
<dbReference type="PROSITE" id="PS50110">
    <property type="entry name" value="RESPONSE_REGULATORY"/>
    <property type="match status" value="1"/>
</dbReference>
<dbReference type="Gene3D" id="3.40.50.2300">
    <property type="match status" value="1"/>
</dbReference>
<dbReference type="Pfam" id="PF00072">
    <property type="entry name" value="Response_reg"/>
    <property type="match status" value="1"/>
</dbReference>
<dbReference type="InterPro" id="IPR011006">
    <property type="entry name" value="CheY-like_superfamily"/>
</dbReference>
<dbReference type="InterPro" id="IPR001789">
    <property type="entry name" value="Sig_transdc_resp-reg_receiver"/>
</dbReference>
<evidence type="ECO:0000256" key="1">
    <source>
        <dbReference type="ARBA" id="ARBA00022553"/>
    </source>
</evidence>
<keyword evidence="3" id="KW-0804">Transcription</keyword>
<reference evidence="6" key="1">
    <citation type="submission" date="2012-02" db="EMBL/GenBank/DDBJ databases">
        <title>Improved High-Quality Draft Sequence of Rhizobium leguminosarum bv. trifolii WSM2297.</title>
        <authorList>
            <consortium name="US DOE Joint Genome Institute"/>
            <person name="Lucas S."/>
            <person name="Han J."/>
            <person name="Lapidus A."/>
            <person name="Cheng J.-F."/>
            <person name="Goodwin L."/>
            <person name="Pitluck S."/>
            <person name="Peters L."/>
            <person name="Ovchinnikova G."/>
            <person name="Zhang X."/>
            <person name="Detter J.C."/>
            <person name="Han C."/>
            <person name="Tapia R."/>
            <person name="Land M."/>
            <person name="Hauser L."/>
            <person name="Kyrpides N."/>
            <person name="Ivanova N."/>
            <person name="Pagani I."/>
            <person name="Brau L."/>
            <person name="Yates R."/>
            <person name="O'Hara G."/>
            <person name="Rui T."/>
            <person name="Howieson J."/>
            <person name="Reeve W."/>
            <person name="Woyke T."/>
        </authorList>
    </citation>
    <scope>NUCLEOTIDE SEQUENCE [LARGE SCALE GENOMIC DNA]</scope>
    <source>
        <strain evidence="6">WSM2297</strain>
    </source>
</reference>
<evidence type="ECO:0000313" key="6">
    <source>
        <dbReference type="EMBL" id="EJC85279.1"/>
    </source>
</evidence>
<proteinExistence type="predicted"/>
<keyword evidence="6" id="KW-0238">DNA-binding</keyword>
<evidence type="ECO:0000256" key="2">
    <source>
        <dbReference type="ARBA" id="ARBA00023015"/>
    </source>
</evidence>
<dbReference type="PANTHER" id="PTHR44591">
    <property type="entry name" value="STRESS RESPONSE REGULATOR PROTEIN 1"/>
    <property type="match status" value="1"/>
</dbReference>
<evidence type="ECO:0000259" key="5">
    <source>
        <dbReference type="PROSITE" id="PS50110"/>
    </source>
</evidence>
<organism evidence="6">
    <name type="scientific">Rhizobium leguminosarum bv. trifolii WSM2297</name>
    <dbReference type="NCBI Taxonomy" id="754762"/>
    <lineage>
        <taxon>Bacteria</taxon>
        <taxon>Pseudomonadati</taxon>
        <taxon>Pseudomonadota</taxon>
        <taxon>Alphaproteobacteria</taxon>
        <taxon>Hyphomicrobiales</taxon>
        <taxon>Rhizobiaceae</taxon>
        <taxon>Rhizobium/Agrobacterium group</taxon>
        <taxon>Rhizobium</taxon>
    </lineage>
</organism>
<dbReference type="Proteomes" id="UP000005732">
    <property type="component" value="Unassembled WGS sequence"/>
</dbReference>
<evidence type="ECO:0000313" key="7">
    <source>
        <dbReference type="EMBL" id="EJC85835.1"/>
    </source>
</evidence>
<dbReference type="GO" id="GO:0000160">
    <property type="term" value="P:phosphorelay signal transduction system"/>
    <property type="evidence" value="ECO:0007669"/>
    <property type="project" value="InterPro"/>
</dbReference>
<keyword evidence="1 4" id="KW-0597">Phosphoprotein</keyword>
<dbReference type="HOGENOM" id="CLU_000445_69_8_5"/>
<dbReference type="SUPFAM" id="SSF52172">
    <property type="entry name" value="CheY-like"/>
    <property type="match status" value="1"/>
</dbReference>
<sequence length="118" mass="12982">MLSKVLIVEDEPLLRMLAVDLVEEAGFKALEAGDAEAAIILLETEIDIRILLTDIELPGPMDGLKLAAAVRDRWPPIRIIVVSGKQKPEASDLPKGGVFFSKPYDVWEMTDTLHEMAA</sequence>
<dbReference type="OrthoDB" id="9784719at2"/>
<gene>
    <name evidence="6" type="ORF">Rleg4DRAFT_7158</name>
    <name evidence="7" type="ORF">Rleg4DRAFT_7733</name>
</gene>
<protein>
    <submittedName>
        <fullName evidence="6">Response regulator with CheY-like receiver, AAA-type ATPase, and DNA-binding domains</fullName>
    </submittedName>
</protein>
<feature type="domain" description="Response regulatory" evidence="5">
    <location>
        <begin position="4"/>
        <end position="117"/>
    </location>
</feature>
<dbReference type="PANTHER" id="PTHR44591:SF3">
    <property type="entry name" value="RESPONSE REGULATORY DOMAIN-CONTAINING PROTEIN"/>
    <property type="match status" value="1"/>
</dbReference>
<feature type="modified residue" description="4-aspartylphosphate" evidence="4">
    <location>
        <position position="54"/>
    </location>
</feature>
<accession>J0L4S6</accession>
<dbReference type="AlphaFoldDB" id="J0L4S6"/>
<dbReference type="InterPro" id="IPR050595">
    <property type="entry name" value="Bact_response_regulator"/>
</dbReference>
<dbReference type="RefSeq" id="WP_003574478.1">
    <property type="nucleotide sequence ID" value="NZ_JH719392.1"/>
</dbReference>
<dbReference type="SMART" id="SM00448">
    <property type="entry name" value="REC"/>
    <property type="match status" value="1"/>
</dbReference>
<dbReference type="EMBL" id="JH719392">
    <property type="protein sequence ID" value="EJC85279.1"/>
    <property type="molecule type" value="Genomic_DNA"/>
</dbReference>
<dbReference type="GO" id="GO:0003677">
    <property type="term" value="F:DNA binding"/>
    <property type="evidence" value="ECO:0007669"/>
    <property type="project" value="UniProtKB-KW"/>
</dbReference>